<reference evidence="2 3" key="1">
    <citation type="journal article" date="2015" name="Genome Announc.">
        <title>Expanding the biotechnology potential of lactobacilli through comparative genomics of 213 strains and associated genera.</title>
        <authorList>
            <person name="Sun Z."/>
            <person name="Harris H.M."/>
            <person name="McCann A."/>
            <person name="Guo C."/>
            <person name="Argimon S."/>
            <person name="Zhang W."/>
            <person name="Yang X."/>
            <person name="Jeffery I.B."/>
            <person name="Cooney J.C."/>
            <person name="Kagawa T.F."/>
            <person name="Liu W."/>
            <person name="Song Y."/>
            <person name="Salvetti E."/>
            <person name="Wrobel A."/>
            <person name="Rasinkangas P."/>
            <person name="Parkhill J."/>
            <person name="Rea M.C."/>
            <person name="O'Sullivan O."/>
            <person name="Ritari J."/>
            <person name="Douillard F.P."/>
            <person name="Paul Ross R."/>
            <person name="Yang R."/>
            <person name="Briner A.E."/>
            <person name="Felis G.E."/>
            <person name="de Vos W.M."/>
            <person name="Barrangou R."/>
            <person name="Klaenhammer T.R."/>
            <person name="Caufield P.W."/>
            <person name="Cui Y."/>
            <person name="Zhang H."/>
            <person name="O'Toole P.W."/>
        </authorList>
    </citation>
    <scope>NUCLEOTIDE SEQUENCE [LARGE SCALE GENOMIC DNA]</scope>
    <source>
        <strain evidence="2 3">DSM 18630</strain>
    </source>
</reference>
<dbReference type="PANTHER" id="PTHR43358">
    <property type="entry name" value="ALPHA/BETA-HYDROLASE"/>
    <property type="match status" value="1"/>
</dbReference>
<evidence type="ECO:0000259" key="1">
    <source>
        <dbReference type="Pfam" id="PF12146"/>
    </source>
</evidence>
<organism evidence="2 3">
    <name type="scientific">Liquorilactobacillus ghanensis DSM 18630</name>
    <dbReference type="NCBI Taxonomy" id="1423750"/>
    <lineage>
        <taxon>Bacteria</taxon>
        <taxon>Bacillati</taxon>
        <taxon>Bacillota</taxon>
        <taxon>Bacilli</taxon>
        <taxon>Lactobacillales</taxon>
        <taxon>Lactobacillaceae</taxon>
        <taxon>Liquorilactobacillus</taxon>
    </lineage>
</organism>
<dbReference type="PATRIC" id="fig|1423750.3.peg.352"/>
<dbReference type="STRING" id="1423750.FC89_GL000342"/>
<protein>
    <submittedName>
        <fullName evidence="2">Cell surface hydrolase, membrane-bound</fullName>
    </submittedName>
</protein>
<dbReference type="Gene3D" id="3.40.50.1820">
    <property type="entry name" value="alpha/beta hydrolase"/>
    <property type="match status" value="1"/>
</dbReference>
<accession>A0A0R1VMJ1</accession>
<keyword evidence="3" id="KW-1185">Reference proteome</keyword>
<gene>
    <name evidence="2" type="ORF">FC89_GL000342</name>
</gene>
<dbReference type="Proteomes" id="UP000051451">
    <property type="component" value="Unassembled WGS sequence"/>
</dbReference>
<dbReference type="EMBL" id="AZGB01000009">
    <property type="protein sequence ID" value="KRM07032.1"/>
    <property type="molecule type" value="Genomic_DNA"/>
</dbReference>
<feature type="domain" description="Serine aminopeptidase S33" evidence="1">
    <location>
        <begin position="107"/>
        <end position="221"/>
    </location>
</feature>
<dbReference type="InterPro" id="IPR029058">
    <property type="entry name" value="AB_hydrolase_fold"/>
</dbReference>
<dbReference type="GO" id="GO:0016787">
    <property type="term" value="F:hydrolase activity"/>
    <property type="evidence" value="ECO:0007669"/>
    <property type="project" value="UniProtKB-KW"/>
</dbReference>
<dbReference type="SUPFAM" id="SSF53474">
    <property type="entry name" value="alpha/beta-Hydrolases"/>
    <property type="match status" value="1"/>
</dbReference>
<proteinExistence type="predicted"/>
<dbReference type="PANTHER" id="PTHR43358:SF4">
    <property type="entry name" value="ALPHA_BETA HYDROLASE FOLD-1 DOMAIN-CONTAINING PROTEIN"/>
    <property type="match status" value="1"/>
</dbReference>
<evidence type="ECO:0000313" key="2">
    <source>
        <dbReference type="EMBL" id="KRM07032.1"/>
    </source>
</evidence>
<dbReference type="InterPro" id="IPR022742">
    <property type="entry name" value="Hydrolase_4"/>
</dbReference>
<dbReference type="AlphaFoldDB" id="A0A0R1VMJ1"/>
<evidence type="ECO:0000313" key="3">
    <source>
        <dbReference type="Proteomes" id="UP000051451"/>
    </source>
</evidence>
<comment type="caution">
    <text evidence="2">The sequence shown here is derived from an EMBL/GenBank/DDBJ whole genome shotgun (WGS) entry which is preliminary data.</text>
</comment>
<keyword evidence="2" id="KW-0378">Hydrolase</keyword>
<name>A0A0R1VMJ1_9LACO</name>
<dbReference type="InterPro" id="IPR052920">
    <property type="entry name" value="DNA-binding_regulatory"/>
</dbReference>
<sequence>MILVLRLLLIKLLIGRGRKLSHKDRLFLKIFAGAAIGSFVFSEYLFKMAFGRVNEVPETSKEKQKYADSYWDFVDWFKKINKEHWTFTLTGESEQMSAYFIPAADPQTKKVVVISHGYKGNGETMANFAKMFYDLGFNILLPDDRAHGESAGKYISFGWLDRLDYLHWLTKIIQRVGEEAQIVLFGVSMGASTVEMLSGEKLPPQVKCLIADCGYSSINQEMTYLLKHQYHLPKYPFYPLVSTINHHRLGYYLGDVSATEQLQKNKLPIFFIHGEKDSYVPSEMALKNFQATTAPKELWIVKNATHAESYWIDPKTYQQRVTAFLNKYFYHKAK</sequence>
<dbReference type="OrthoDB" id="9776685at2"/>
<dbReference type="Pfam" id="PF12146">
    <property type="entry name" value="Hydrolase_4"/>
    <property type="match status" value="1"/>
</dbReference>